<evidence type="ECO:0000256" key="2">
    <source>
        <dbReference type="RuleBase" id="RU049442"/>
    </source>
</evidence>
<reference evidence="5" key="1">
    <citation type="submission" date="2025-08" db="UniProtKB">
        <authorList>
            <consortium name="RefSeq"/>
        </authorList>
    </citation>
    <scope>IDENTIFICATION</scope>
</reference>
<dbReference type="PRINTS" id="PR00263">
    <property type="entry name" value="HBGFFGF"/>
</dbReference>
<dbReference type="RefSeq" id="XP_022098989.1">
    <property type="nucleotide sequence ID" value="XM_022243297.1"/>
</dbReference>
<proteinExistence type="inferred from homology"/>
<dbReference type="InterPro" id="IPR056378">
    <property type="entry name" value="Let-756-like_FGF"/>
</dbReference>
<dbReference type="InterPro" id="IPR002209">
    <property type="entry name" value="Fibroblast_GF_fam"/>
</dbReference>
<evidence type="ECO:0000313" key="4">
    <source>
        <dbReference type="Proteomes" id="UP000694845"/>
    </source>
</evidence>
<dbReference type="CDD" id="cd00058">
    <property type="entry name" value="beta-trefoil_FGF"/>
    <property type="match status" value="1"/>
</dbReference>
<dbReference type="SUPFAM" id="SSF50353">
    <property type="entry name" value="Cytokine"/>
    <property type="match status" value="1"/>
</dbReference>
<dbReference type="OMA" id="NTYKSKM"/>
<name>A0A8B7Z068_ACAPL</name>
<dbReference type="PANTHER" id="PTHR11486">
    <property type="entry name" value="FIBROBLAST GROWTH FACTOR"/>
    <property type="match status" value="1"/>
</dbReference>
<dbReference type="Proteomes" id="UP000694845">
    <property type="component" value="Unplaced"/>
</dbReference>
<dbReference type="SMART" id="SM00442">
    <property type="entry name" value="FGF"/>
    <property type="match status" value="1"/>
</dbReference>
<dbReference type="GeneID" id="110983759"/>
<dbReference type="OrthoDB" id="6049228at2759"/>
<dbReference type="GO" id="GO:0008083">
    <property type="term" value="F:growth factor activity"/>
    <property type="evidence" value="ECO:0007669"/>
    <property type="project" value="InterPro"/>
</dbReference>
<dbReference type="Pfam" id="PF00167">
    <property type="entry name" value="FGF"/>
    <property type="match status" value="1"/>
</dbReference>
<sequence>MSTTSIFPLREYYCKSGYYLKINADGEVGGAEKSGDKNAVFEVSTVTCGVITMKAVNSGMYLAVDNNGKTHGKAQLDASCEFVEKFDPSGCYTVFQPRRFAAEGWHVALGRQGQARPAHKIEDDQKCAWFIPQAVGGQDGDGQQSDDEGAVRPGVDIDVDQLERLGFTPATGLRS</sequence>
<feature type="region of interest" description="Disordered" evidence="3">
    <location>
        <begin position="136"/>
        <end position="155"/>
    </location>
</feature>
<evidence type="ECO:0000256" key="1">
    <source>
        <dbReference type="ARBA" id="ARBA00007936"/>
    </source>
</evidence>
<dbReference type="KEGG" id="aplc:110983759"/>
<evidence type="ECO:0000256" key="3">
    <source>
        <dbReference type="SAM" id="MobiDB-lite"/>
    </source>
</evidence>
<dbReference type="InterPro" id="IPR008996">
    <property type="entry name" value="IL1/FGF"/>
</dbReference>
<gene>
    <name evidence="5" type="primary">LOC110983759</name>
</gene>
<dbReference type="Gene3D" id="2.80.10.50">
    <property type="match status" value="1"/>
</dbReference>
<keyword evidence="4" id="KW-1185">Reference proteome</keyword>
<accession>A0A8B7Z068</accession>
<comment type="similarity">
    <text evidence="1 2">Belongs to the heparin-binding growth factors family.</text>
</comment>
<organism evidence="4 5">
    <name type="scientific">Acanthaster planci</name>
    <name type="common">Crown-of-thorns starfish</name>
    <dbReference type="NCBI Taxonomy" id="133434"/>
    <lineage>
        <taxon>Eukaryota</taxon>
        <taxon>Metazoa</taxon>
        <taxon>Echinodermata</taxon>
        <taxon>Eleutherozoa</taxon>
        <taxon>Asterozoa</taxon>
        <taxon>Asteroidea</taxon>
        <taxon>Valvatacea</taxon>
        <taxon>Valvatida</taxon>
        <taxon>Acanthasteridae</taxon>
        <taxon>Acanthaster</taxon>
    </lineage>
</organism>
<protein>
    <recommendedName>
        <fullName evidence="2">Fibroblast growth factor</fullName>
        <shortName evidence="2">FGF</shortName>
    </recommendedName>
</protein>
<evidence type="ECO:0000313" key="5">
    <source>
        <dbReference type="RefSeq" id="XP_022098989.1"/>
    </source>
</evidence>
<dbReference type="AlphaFoldDB" id="A0A8B7Z068"/>